<proteinExistence type="predicted"/>
<dbReference type="SUPFAM" id="SSF52540">
    <property type="entry name" value="P-loop containing nucleoside triphosphate hydrolases"/>
    <property type="match status" value="1"/>
</dbReference>
<reference key="1">
    <citation type="journal article" date="2007" name="Nature">
        <title>The medaka draft genome and insights into vertebrate genome evolution.</title>
        <authorList>
            <person name="Kasahara M."/>
            <person name="Naruse K."/>
            <person name="Sasaki S."/>
            <person name="Nakatani Y."/>
            <person name="Qu W."/>
            <person name="Ahsan B."/>
            <person name="Yamada T."/>
            <person name="Nagayasu Y."/>
            <person name="Doi K."/>
            <person name="Kasai Y."/>
            <person name="Jindo T."/>
            <person name="Kobayashi D."/>
            <person name="Shimada A."/>
            <person name="Toyoda A."/>
            <person name="Kuroki Y."/>
            <person name="Fujiyama A."/>
            <person name="Sasaki T."/>
            <person name="Shimizu A."/>
            <person name="Asakawa S."/>
            <person name="Shimizu N."/>
            <person name="Hashimoto S."/>
            <person name="Yang J."/>
            <person name="Lee Y."/>
            <person name="Matsushima K."/>
            <person name="Sugano S."/>
            <person name="Sakaizumi M."/>
            <person name="Narita T."/>
            <person name="Ohishi K."/>
            <person name="Haga S."/>
            <person name="Ohta F."/>
            <person name="Nomoto H."/>
            <person name="Nogata K."/>
            <person name="Morishita T."/>
            <person name="Endo T."/>
            <person name="Shin-I T."/>
            <person name="Takeda H."/>
            <person name="Morishita S."/>
            <person name="Kohara Y."/>
        </authorList>
    </citation>
    <scope>NUCLEOTIDE SEQUENCE [LARGE SCALE GENOMIC DNA]</scope>
    <source>
        <strain>Hd-rR</strain>
    </source>
</reference>
<reference evidence="2" key="3">
    <citation type="submission" date="2025-05" db="UniProtKB">
        <authorList>
            <consortium name="Ensembl"/>
        </authorList>
    </citation>
    <scope>IDENTIFICATION</scope>
    <source>
        <strain evidence="2">HSOK</strain>
    </source>
</reference>
<name>A0A3P9I7D2_ORYLA</name>
<feature type="compositionally biased region" description="Polar residues" evidence="1">
    <location>
        <begin position="42"/>
        <end position="52"/>
    </location>
</feature>
<dbReference type="AlphaFoldDB" id="A0A3P9I7D2"/>
<sequence length="477" mass="54808">MSETEVSTSVAKKQHGRVSVNCENAGKCEEDSAVNTPELAPSDSNSCPDSNARSRVLKEVGFTSTAFIGPAFPPPSSSTAKRDIEDCLDEFYKELEKSDIPDGDAGSRAQTGKESQDALKEKHVKSTDTEETDLYLKNRQRSRHHWYGNEPYQWTRPRPVMKGISSSDPNLWRYPQPPDMPHHLPMYHRPPFPDHTKPSEGLHRSNDPSHITLSSDHSAMMSHHQNELHFPPFSNVSPPNVCPRPPQGFYLDCQHFLGDGESYPRHAHSEHQIEESLQSRQEWSRFDLENEEWERRHYSQPHMDAHRYQPFLVLILMRGLPGSGKSTMARELLSSGPSGIILSTDDYFAQKNNYCYDPYLLAAAHEWNHSRARDALCDGRSPVIIDNTNLEAWEMKPYVKMALEKGYKVDFCEPDTSWKFDPYELEKRNKHGVNREKIAQMMDRFCFPISIDIVMNSQEPLHVLQRHRPEPTSSRRK</sequence>
<evidence type="ECO:0000313" key="2">
    <source>
        <dbReference type="Ensembl" id="ENSORLP00015015820.1"/>
    </source>
</evidence>
<feature type="region of interest" description="Disordered" evidence="1">
    <location>
        <begin position="1"/>
        <end position="52"/>
    </location>
</feature>
<dbReference type="PANTHER" id="PTHR13308:SF23">
    <property type="entry name" value="NEDD4-BINDING PROTEIN 2-LIKE 2"/>
    <property type="match status" value="1"/>
</dbReference>
<dbReference type="Ensembl" id="ENSORLT00015023859.1">
    <property type="protein sequence ID" value="ENSORLP00015032134.1"/>
    <property type="gene ID" value="ENSORLG00015016772.1"/>
</dbReference>
<organism evidence="2 3">
    <name type="scientific">Oryzias latipes</name>
    <name type="common">Japanese rice fish</name>
    <name type="synonym">Japanese killifish</name>
    <dbReference type="NCBI Taxonomy" id="8090"/>
    <lineage>
        <taxon>Eukaryota</taxon>
        <taxon>Metazoa</taxon>
        <taxon>Chordata</taxon>
        <taxon>Craniata</taxon>
        <taxon>Vertebrata</taxon>
        <taxon>Euteleostomi</taxon>
        <taxon>Actinopterygii</taxon>
        <taxon>Neopterygii</taxon>
        <taxon>Teleostei</taxon>
        <taxon>Neoteleostei</taxon>
        <taxon>Acanthomorphata</taxon>
        <taxon>Ovalentaria</taxon>
        <taxon>Atherinomorphae</taxon>
        <taxon>Beloniformes</taxon>
        <taxon>Adrianichthyidae</taxon>
        <taxon>Oryziinae</taxon>
        <taxon>Oryzias</taxon>
    </lineage>
</organism>
<dbReference type="Pfam" id="PF13671">
    <property type="entry name" value="AAA_33"/>
    <property type="match status" value="1"/>
</dbReference>
<protein>
    <submittedName>
        <fullName evidence="2">NEDD4-binding protein 2-like 2</fullName>
    </submittedName>
</protein>
<dbReference type="InterPro" id="IPR026302">
    <property type="entry name" value="NEDD4-bd_p2"/>
</dbReference>
<accession>A0A3P9I7D2</accession>
<feature type="compositionally biased region" description="Basic and acidic residues" evidence="1">
    <location>
        <begin position="114"/>
        <end position="128"/>
    </location>
</feature>
<dbReference type="PANTHER" id="PTHR13308">
    <property type="entry name" value="NEDD4-BINDING PROTEIN 2-LIKE 1"/>
    <property type="match status" value="1"/>
</dbReference>
<feature type="compositionally biased region" description="Basic and acidic residues" evidence="1">
    <location>
        <begin position="191"/>
        <end position="207"/>
    </location>
</feature>
<dbReference type="Ensembl" id="ENSORLT00015023856.1">
    <property type="protein sequence ID" value="ENSORLP00015015820.1"/>
    <property type="gene ID" value="ENSORLG00015016772.1"/>
</dbReference>
<reference evidence="2 3" key="2">
    <citation type="submission" date="2017-04" db="EMBL/GenBank/DDBJ databases">
        <title>CpG methylation of centromeres and impact of large insertions on vertebrate speciation.</title>
        <authorList>
            <person name="Ichikawa K."/>
            <person name="Yoshimura J."/>
            <person name="Morishita S."/>
        </authorList>
    </citation>
    <scope>NUCLEOTIDE SEQUENCE</scope>
    <source>
        <strain evidence="2 3">HSOK</strain>
    </source>
</reference>
<feature type="region of interest" description="Disordered" evidence="1">
    <location>
        <begin position="186"/>
        <end position="214"/>
    </location>
</feature>
<feature type="compositionally biased region" description="Polar residues" evidence="1">
    <location>
        <begin position="1"/>
        <end position="11"/>
    </location>
</feature>
<dbReference type="Gene3D" id="3.40.50.300">
    <property type="entry name" value="P-loop containing nucleotide triphosphate hydrolases"/>
    <property type="match status" value="1"/>
</dbReference>
<evidence type="ECO:0000313" key="3">
    <source>
        <dbReference type="Proteomes" id="UP000265200"/>
    </source>
</evidence>
<dbReference type="InterPro" id="IPR027417">
    <property type="entry name" value="P-loop_NTPase"/>
</dbReference>
<feature type="region of interest" description="Disordered" evidence="1">
    <location>
        <begin position="96"/>
        <end position="131"/>
    </location>
</feature>
<evidence type="ECO:0000256" key="1">
    <source>
        <dbReference type="SAM" id="MobiDB-lite"/>
    </source>
</evidence>
<dbReference type="Proteomes" id="UP000265200">
    <property type="component" value="Chromosome 13"/>
</dbReference>